<organism evidence="2 3">
    <name type="scientific">Micromonospora viridifaciens</name>
    <dbReference type="NCBI Taxonomy" id="1881"/>
    <lineage>
        <taxon>Bacteria</taxon>
        <taxon>Bacillati</taxon>
        <taxon>Actinomycetota</taxon>
        <taxon>Actinomycetes</taxon>
        <taxon>Micromonosporales</taxon>
        <taxon>Micromonosporaceae</taxon>
        <taxon>Micromonospora</taxon>
    </lineage>
</organism>
<accession>A0A1C4YHN6</accession>
<dbReference type="AlphaFoldDB" id="A0A1C4YHN6"/>
<protein>
    <submittedName>
        <fullName evidence="2">Uncharacterized protein</fullName>
    </submittedName>
</protein>
<reference evidence="3" key="1">
    <citation type="submission" date="2016-06" db="EMBL/GenBank/DDBJ databases">
        <authorList>
            <person name="Varghese N."/>
            <person name="Submissions Spin"/>
        </authorList>
    </citation>
    <scope>NUCLEOTIDE SEQUENCE [LARGE SCALE GENOMIC DNA]</scope>
    <source>
        <strain evidence="3">DSM 43909</strain>
    </source>
</reference>
<dbReference type="InterPro" id="IPR008922">
    <property type="entry name" value="Di-copper_centre_dom_sf"/>
</dbReference>
<evidence type="ECO:0000313" key="3">
    <source>
        <dbReference type="Proteomes" id="UP000198242"/>
    </source>
</evidence>
<dbReference type="SUPFAM" id="SSF48056">
    <property type="entry name" value="Di-copper centre-containing domain"/>
    <property type="match status" value="1"/>
</dbReference>
<dbReference type="Gene3D" id="1.10.1280.10">
    <property type="entry name" value="Di-copper center containing domain from catechol oxidase"/>
    <property type="match status" value="1"/>
</dbReference>
<proteinExistence type="predicted"/>
<name>A0A1C4YHN6_MICVI</name>
<dbReference type="Proteomes" id="UP000198242">
    <property type="component" value="Chromosome I"/>
</dbReference>
<gene>
    <name evidence="2" type="ORF">GA0074695_4289</name>
</gene>
<feature type="region of interest" description="Disordered" evidence="1">
    <location>
        <begin position="1"/>
        <end position="20"/>
    </location>
</feature>
<evidence type="ECO:0000313" key="2">
    <source>
        <dbReference type="EMBL" id="SCF20156.1"/>
    </source>
</evidence>
<evidence type="ECO:0000256" key="1">
    <source>
        <dbReference type="SAM" id="MobiDB-lite"/>
    </source>
</evidence>
<sequence>MRHTTSCCGSNQRKRLGTRTGMNMAGTVPEQVIEAMAKRPMRMHHALWHISRQGWSSFPEATRAVFREHGWEPPRPALTINNQIECDNAAGEDFLFMHRQMIGEVNKILAELGDPRNPRVQGWQSIPTPSDAEYPVPAPFVTGDAGLDNAIASAKTEEAFTRIRQWEDQFTDTAVLRRMTLGQLGAAIEFTIHNRMHLRWAARQPEYRVSTDPFNVNPKWDKPSYDFLADFYSSHVNPIFWKLHGWVDARIDDWMEANQHNGPVPWTVTPWVGPMTSGHEHHHIARHALRTPGDEGEAEALSRQVDALEATINDVKATGTPEPTPFLVDVDWSFDRPT</sequence>
<keyword evidence="3" id="KW-1185">Reference proteome</keyword>
<dbReference type="SMR" id="A0A1C4YHN6"/>
<dbReference type="EMBL" id="LT607411">
    <property type="protein sequence ID" value="SCF20156.1"/>
    <property type="molecule type" value="Genomic_DNA"/>
</dbReference>
<feature type="compositionally biased region" description="Polar residues" evidence="1">
    <location>
        <begin position="1"/>
        <end position="11"/>
    </location>
</feature>